<comment type="caution">
    <text evidence="1">The sequence shown here is derived from an EMBL/GenBank/DDBJ whole genome shotgun (WGS) entry which is preliminary data.</text>
</comment>
<evidence type="ECO:0000313" key="1">
    <source>
        <dbReference type="EMBL" id="GFO21699.1"/>
    </source>
</evidence>
<accession>A0AAV4BSA3</accession>
<gene>
    <name evidence="1" type="ORF">PoB_004820400</name>
</gene>
<evidence type="ECO:0000313" key="2">
    <source>
        <dbReference type="Proteomes" id="UP000735302"/>
    </source>
</evidence>
<sequence>MAPGAGSEKATPSVDDFTRELSLRIQRPSTNQKLVFNWPCDDSKNVSACVGPCRHPLKYNLRERIEKLMSPELTLTAEQRRNIQSLGNNVPDSDLIIASAVSSNHYGEMQAMFESLHSVVHPLLEERMEATKRDPLQLQKENKVPIRNFTVALFDIGLSPKERRIVRI</sequence>
<dbReference type="AlphaFoldDB" id="A0AAV4BSA3"/>
<dbReference type="Proteomes" id="UP000735302">
    <property type="component" value="Unassembled WGS sequence"/>
</dbReference>
<protein>
    <submittedName>
        <fullName evidence="1">Uncharacterized protein</fullName>
    </submittedName>
</protein>
<dbReference type="EMBL" id="BLXT01005274">
    <property type="protein sequence ID" value="GFO21699.1"/>
    <property type="molecule type" value="Genomic_DNA"/>
</dbReference>
<reference evidence="1 2" key="1">
    <citation type="journal article" date="2021" name="Elife">
        <title>Chloroplast acquisition without the gene transfer in kleptoplastic sea slugs, Plakobranchus ocellatus.</title>
        <authorList>
            <person name="Maeda T."/>
            <person name="Takahashi S."/>
            <person name="Yoshida T."/>
            <person name="Shimamura S."/>
            <person name="Takaki Y."/>
            <person name="Nagai Y."/>
            <person name="Toyoda A."/>
            <person name="Suzuki Y."/>
            <person name="Arimoto A."/>
            <person name="Ishii H."/>
            <person name="Satoh N."/>
            <person name="Nishiyama T."/>
            <person name="Hasebe M."/>
            <person name="Maruyama T."/>
            <person name="Minagawa J."/>
            <person name="Obokata J."/>
            <person name="Shigenobu S."/>
        </authorList>
    </citation>
    <scope>NUCLEOTIDE SEQUENCE [LARGE SCALE GENOMIC DNA]</scope>
</reference>
<keyword evidence="2" id="KW-1185">Reference proteome</keyword>
<name>A0AAV4BSA3_9GAST</name>
<proteinExistence type="predicted"/>
<organism evidence="1 2">
    <name type="scientific">Plakobranchus ocellatus</name>
    <dbReference type="NCBI Taxonomy" id="259542"/>
    <lineage>
        <taxon>Eukaryota</taxon>
        <taxon>Metazoa</taxon>
        <taxon>Spiralia</taxon>
        <taxon>Lophotrochozoa</taxon>
        <taxon>Mollusca</taxon>
        <taxon>Gastropoda</taxon>
        <taxon>Heterobranchia</taxon>
        <taxon>Euthyneura</taxon>
        <taxon>Panpulmonata</taxon>
        <taxon>Sacoglossa</taxon>
        <taxon>Placobranchoidea</taxon>
        <taxon>Plakobranchidae</taxon>
        <taxon>Plakobranchus</taxon>
    </lineage>
</organism>